<dbReference type="SMART" id="SM00490">
    <property type="entry name" value="HELICc"/>
    <property type="match status" value="1"/>
</dbReference>
<dbReference type="Gene3D" id="1.25.40.10">
    <property type="entry name" value="Tetratricopeptide repeat domain"/>
    <property type="match status" value="4"/>
</dbReference>
<feature type="repeat" description="PPR" evidence="2">
    <location>
        <begin position="405"/>
        <end position="439"/>
    </location>
</feature>
<dbReference type="Pfam" id="PF13041">
    <property type="entry name" value="PPR_2"/>
    <property type="match status" value="2"/>
</dbReference>
<accession>A0AAP0GDX7</accession>
<dbReference type="FunFam" id="1.25.40.10:FF:001093">
    <property type="entry name" value="Pentatricopeptide repeat-containing protein At2g34400"/>
    <property type="match status" value="1"/>
</dbReference>
<dbReference type="InterPro" id="IPR046960">
    <property type="entry name" value="PPR_At4g14850-like_plant"/>
</dbReference>
<keyword evidence="5" id="KW-1185">Reference proteome</keyword>
<dbReference type="InterPro" id="IPR027417">
    <property type="entry name" value="P-loop_NTPase"/>
</dbReference>
<protein>
    <submittedName>
        <fullName evidence="4">Pentatricopeptide repeat-containing protein</fullName>
    </submittedName>
</protein>
<dbReference type="SUPFAM" id="SSF52540">
    <property type="entry name" value="P-loop containing nucleoside triphosphate hydrolases"/>
    <property type="match status" value="1"/>
</dbReference>
<feature type="repeat" description="PPR" evidence="2">
    <location>
        <begin position="173"/>
        <end position="207"/>
    </location>
</feature>
<sequence length="836" mass="94244">MHRPKPPAPVSSPAHLFSLLKQSKTLESVKQIHSQMLVAALHFHNHLLCKLVDLKNLSYSSLVFSHIPSPNDFSFNIMIRGLSTSWKDYPLALHFYAKLLHSGEKPTKFTYPFIFISAGNLPSPYHGLSAHSSSLQRGLDSDLNTQHSLITMYARCSDLKSARKVFDEITERDVVSWNAMISGCLRTGCPAQALGVFRRMRREGFEMNGMTAASVLAACGEVGDLKLGREVAGLVEESGVEMNSFIWSALIDMHGKCGNLEEARRIFDGILEPKLPVWNAMITGWKVVIQQMRLRIWLLTCKADEIEDPTYNHRKWRGAPPGGGVVRLPELQSRGRSERRQSIEYSQNGLSDEAINLFNTMRRKSDVEPDKMTLVGVLSACGATGAQELGRRLDDFASMKNLHHNVYVATALIDMHAKCGDVDRAVAIFRSMPRRNIVSWNAMISGLAFHGRAREAISLFAGMRAGEGDLRPNEVTFIGILTACVHAGLVEEGRHWFRMMKDEFGVSPKIEHFSCIVDLLARAGKLEEAWELIENMPEKPDGVMLGALLCACRNFRNVDVGERVMGRILELEPSNSGNYVISSKIYAGSNRWDDSARMRGMMRERGVSKMPGCSWIEVEDEVFEFHACEGLIAVPTDQIRKIVELLIDEMKRAGYSPNIHLIYDIFQLLPELGHTASRGARDRPKFMSKPSGIFVKRDELTLEGIEQFYVDTEREEWKLEALCDLYETLAITQNVIFVNTLRNVDWLTDQMRARDYTVSANHGDMDQNTRDIIMREFFSGSSRVLITTELLAHVIDVQQVSLVMNYDLHTQPENYHHRIGQSGCFGREGVAIKPRH</sequence>
<dbReference type="PROSITE" id="PS51194">
    <property type="entry name" value="HELICASE_CTER"/>
    <property type="match status" value="1"/>
</dbReference>
<feature type="repeat" description="PPR" evidence="2">
    <location>
        <begin position="71"/>
        <end position="106"/>
    </location>
</feature>
<name>A0AAP0GDX7_9ASPA</name>
<feature type="repeat" description="PPR" evidence="2">
    <location>
        <begin position="509"/>
        <end position="539"/>
    </location>
</feature>
<dbReference type="NCBIfam" id="TIGR00756">
    <property type="entry name" value="PPR"/>
    <property type="match status" value="3"/>
</dbReference>
<dbReference type="EMBL" id="JBBWWQ010000002">
    <property type="protein sequence ID" value="KAK8953919.1"/>
    <property type="molecule type" value="Genomic_DNA"/>
</dbReference>
<dbReference type="InterPro" id="IPR011990">
    <property type="entry name" value="TPR-like_helical_dom_sf"/>
</dbReference>
<dbReference type="PANTHER" id="PTHR47926">
    <property type="entry name" value="PENTATRICOPEPTIDE REPEAT-CONTAINING PROTEIN"/>
    <property type="match status" value="1"/>
</dbReference>
<dbReference type="Pfam" id="PF20431">
    <property type="entry name" value="E_motif"/>
    <property type="match status" value="1"/>
</dbReference>
<dbReference type="InterPro" id="IPR046848">
    <property type="entry name" value="E_motif"/>
</dbReference>
<comment type="caution">
    <text evidence="4">The sequence shown here is derived from an EMBL/GenBank/DDBJ whole genome shotgun (WGS) entry which is preliminary data.</text>
</comment>
<dbReference type="Pfam" id="PF00271">
    <property type="entry name" value="Helicase_C"/>
    <property type="match status" value="1"/>
</dbReference>
<dbReference type="GO" id="GO:0003723">
    <property type="term" value="F:RNA binding"/>
    <property type="evidence" value="ECO:0007669"/>
    <property type="project" value="InterPro"/>
</dbReference>
<dbReference type="InterPro" id="IPR001650">
    <property type="entry name" value="Helicase_C-like"/>
</dbReference>
<dbReference type="GO" id="GO:0009451">
    <property type="term" value="P:RNA modification"/>
    <property type="evidence" value="ECO:0007669"/>
    <property type="project" value="InterPro"/>
</dbReference>
<evidence type="ECO:0000313" key="4">
    <source>
        <dbReference type="EMBL" id="KAK8953919.1"/>
    </source>
</evidence>
<dbReference type="PANTHER" id="PTHR47926:SF543">
    <property type="entry name" value="(WILD MALAYSIAN BANANA) HYPOTHETICAL PROTEIN"/>
    <property type="match status" value="1"/>
</dbReference>
<dbReference type="FunFam" id="1.25.40.10:FF:000427">
    <property type="entry name" value="Pentatricopeptide repeat-containing protein chloroplastic"/>
    <property type="match status" value="1"/>
</dbReference>
<organism evidence="4 5">
    <name type="scientific">Platanthera zijinensis</name>
    <dbReference type="NCBI Taxonomy" id="2320716"/>
    <lineage>
        <taxon>Eukaryota</taxon>
        <taxon>Viridiplantae</taxon>
        <taxon>Streptophyta</taxon>
        <taxon>Embryophyta</taxon>
        <taxon>Tracheophyta</taxon>
        <taxon>Spermatophyta</taxon>
        <taxon>Magnoliopsida</taxon>
        <taxon>Liliopsida</taxon>
        <taxon>Asparagales</taxon>
        <taxon>Orchidaceae</taxon>
        <taxon>Orchidoideae</taxon>
        <taxon>Orchideae</taxon>
        <taxon>Orchidinae</taxon>
        <taxon>Platanthera</taxon>
    </lineage>
</organism>
<dbReference type="Gene3D" id="3.40.50.300">
    <property type="entry name" value="P-loop containing nucleotide triphosphate hydrolases"/>
    <property type="match status" value="1"/>
</dbReference>
<evidence type="ECO:0000259" key="3">
    <source>
        <dbReference type="PROSITE" id="PS51194"/>
    </source>
</evidence>
<dbReference type="Pfam" id="PF01535">
    <property type="entry name" value="PPR"/>
    <property type="match status" value="3"/>
</dbReference>
<evidence type="ECO:0000256" key="1">
    <source>
        <dbReference type="ARBA" id="ARBA00022737"/>
    </source>
</evidence>
<evidence type="ECO:0000256" key="2">
    <source>
        <dbReference type="PROSITE-ProRule" id="PRU00708"/>
    </source>
</evidence>
<dbReference type="PROSITE" id="PS51375">
    <property type="entry name" value="PPR"/>
    <property type="match status" value="5"/>
</dbReference>
<evidence type="ECO:0000313" key="5">
    <source>
        <dbReference type="Proteomes" id="UP001418222"/>
    </source>
</evidence>
<dbReference type="Proteomes" id="UP001418222">
    <property type="component" value="Unassembled WGS sequence"/>
</dbReference>
<keyword evidence="1" id="KW-0677">Repeat</keyword>
<feature type="repeat" description="PPR" evidence="2">
    <location>
        <begin position="243"/>
        <end position="277"/>
    </location>
</feature>
<proteinExistence type="predicted"/>
<dbReference type="AlphaFoldDB" id="A0AAP0GDX7"/>
<reference evidence="4 5" key="1">
    <citation type="journal article" date="2022" name="Nat. Plants">
        <title>Genomes of leafy and leafless Platanthera orchids illuminate the evolution of mycoheterotrophy.</title>
        <authorList>
            <person name="Li M.H."/>
            <person name="Liu K.W."/>
            <person name="Li Z."/>
            <person name="Lu H.C."/>
            <person name="Ye Q.L."/>
            <person name="Zhang D."/>
            <person name="Wang J.Y."/>
            <person name="Li Y.F."/>
            <person name="Zhong Z.M."/>
            <person name="Liu X."/>
            <person name="Yu X."/>
            <person name="Liu D.K."/>
            <person name="Tu X.D."/>
            <person name="Liu B."/>
            <person name="Hao Y."/>
            <person name="Liao X.Y."/>
            <person name="Jiang Y.T."/>
            <person name="Sun W.H."/>
            <person name="Chen J."/>
            <person name="Chen Y.Q."/>
            <person name="Ai Y."/>
            <person name="Zhai J.W."/>
            <person name="Wu S.S."/>
            <person name="Zhou Z."/>
            <person name="Hsiao Y.Y."/>
            <person name="Wu W.L."/>
            <person name="Chen Y.Y."/>
            <person name="Lin Y.F."/>
            <person name="Hsu J.L."/>
            <person name="Li C.Y."/>
            <person name="Wang Z.W."/>
            <person name="Zhao X."/>
            <person name="Zhong W.Y."/>
            <person name="Ma X.K."/>
            <person name="Ma L."/>
            <person name="Huang J."/>
            <person name="Chen G.Z."/>
            <person name="Huang M.Z."/>
            <person name="Huang L."/>
            <person name="Peng D.H."/>
            <person name="Luo Y.B."/>
            <person name="Zou S.Q."/>
            <person name="Chen S.P."/>
            <person name="Lan S."/>
            <person name="Tsai W.C."/>
            <person name="Van de Peer Y."/>
            <person name="Liu Z.J."/>
        </authorList>
    </citation>
    <scope>NUCLEOTIDE SEQUENCE [LARGE SCALE GENOMIC DNA]</scope>
    <source>
        <strain evidence="4">Lor287</strain>
    </source>
</reference>
<dbReference type="InterPro" id="IPR002885">
    <property type="entry name" value="PPR_rpt"/>
</dbReference>
<gene>
    <name evidence="4" type="primary">PCMP-E23</name>
    <name evidence="4" type="ORF">KSP39_PZI001704</name>
</gene>
<feature type="domain" description="Helicase C-terminal" evidence="3">
    <location>
        <begin position="704"/>
        <end position="836"/>
    </location>
</feature>
<dbReference type="CDD" id="cd18787">
    <property type="entry name" value="SF2_C_DEAD"/>
    <property type="match status" value="1"/>
</dbReference>